<comment type="function">
    <text evidence="17">Highly selective calcium channel localized to the inner mitochondrial membrane, which mediates calcium uptake into the mitochondrial matrix. Mitochondrial calcium homeostasis plays key roles in cellular physiology and regulates ATP production, cytoplasmic calcium signals and activation of cell death pathways. Sufficient to operate as a pore-forming channel without the need of calcium-sensor or auxiliary subunit.</text>
</comment>
<comment type="subcellular location">
    <subcellularLocation>
        <location evidence="1">Mitochondrion inner membrane</location>
        <topology evidence="1">Multi-pass membrane protein</topology>
    </subcellularLocation>
</comment>
<dbReference type="InterPro" id="IPR006769">
    <property type="entry name" value="MCU_C"/>
</dbReference>
<evidence type="ECO:0000256" key="1">
    <source>
        <dbReference type="ARBA" id="ARBA00004448"/>
    </source>
</evidence>
<keyword evidence="5" id="KW-0107">Calcium channel</keyword>
<dbReference type="STRING" id="670580.A0A1X6MM63"/>
<feature type="region of interest" description="Disordered" evidence="19">
    <location>
        <begin position="61"/>
        <end position="90"/>
    </location>
</feature>
<keyword evidence="6 20" id="KW-0812">Transmembrane</keyword>
<dbReference type="PANTHER" id="PTHR13462">
    <property type="entry name" value="CALCIUM UNIPORTER PROTEIN, MITOCHONDRIAL"/>
    <property type="match status" value="1"/>
</dbReference>
<comment type="subunit">
    <text evidence="15">Homotetramer, assembles in a dimer or dimers configuration with two interfaces.</text>
</comment>
<keyword evidence="3" id="KW-0813">Transport</keyword>
<dbReference type="GO" id="GO:0005262">
    <property type="term" value="F:calcium channel activity"/>
    <property type="evidence" value="ECO:0007669"/>
    <property type="project" value="UniProtKB-KW"/>
</dbReference>
<dbReference type="EMBL" id="KZ110608">
    <property type="protein sequence ID" value="OSX57428.1"/>
    <property type="molecule type" value="Genomic_DNA"/>
</dbReference>
<gene>
    <name evidence="22" type="ORF">POSPLADRAFT_1157000</name>
</gene>
<keyword evidence="12 20" id="KW-0472">Membrane</keyword>
<evidence type="ECO:0000256" key="18">
    <source>
        <dbReference type="SAM" id="Coils"/>
    </source>
</evidence>
<accession>A0A1X6MM63</accession>
<feature type="region of interest" description="Disordered" evidence="19">
    <location>
        <begin position="110"/>
        <end position="133"/>
    </location>
</feature>
<protein>
    <recommendedName>
        <fullName evidence="16">Calcium uniporter protein, mitochondrial</fullName>
    </recommendedName>
</protein>
<name>A0A1X6MM63_9APHY</name>
<evidence type="ECO:0000313" key="23">
    <source>
        <dbReference type="Proteomes" id="UP000194127"/>
    </source>
</evidence>
<evidence type="ECO:0000259" key="21">
    <source>
        <dbReference type="Pfam" id="PF04678"/>
    </source>
</evidence>
<evidence type="ECO:0000256" key="17">
    <source>
        <dbReference type="ARBA" id="ARBA00045938"/>
    </source>
</evidence>
<keyword evidence="18" id="KW-0175">Coiled coil</keyword>
<dbReference type="InterPro" id="IPR039055">
    <property type="entry name" value="MCU_fam"/>
</dbReference>
<evidence type="ECO:0000256" key="4">
    <source>
        <dbReference type="ARBA" id="ARBA00022568"/>
    </source>
</evidence>
<dbReference type="GO" id="GO:1990246">
    <property type="term" value="C:uniplex complex"/>
    <property type="evidence" value="ECO:0007669"/>
    <property type="project" value="TreeGrafter"/>
</dbReference>
<evidence type="ECO:0000256" key="15">
    <source>
        <dbReference type="ARBA" id="ARBA00044966"/>
    </source>
</evidence>
<reference evidence="22 23" key="1">
    <citation type="submission" date="2017-04" db="EMBL/GenBank/DDBJ databases">
        <title>Genome Sequence of the Model Brown-Rot Fungus Postia placenta SB12.</title>
        <authorList>
            <consortium name="DOE Joint Genome Institute"/>
            <person name="Gaskell J."/>
            <person name="Kersten P."/>
            <person name="Larrondo L.F."/>
            <person name="Canessa P."/>
            <person name="Martinez D."/>
            <person name="Hibbett D."/>
            <person name="Schmoll M."/>
            <person name="Kubicek C.P."/>
            <person name="Martinez A.T."/>
            <person name="Yadav J."/>
            <person name="Master E."/>
            <person name="Magnuson J.K."/>
            <person name="James T."/>
            <person name="Yaver D."/>
            <person name="Berka R."/>
            <person name="Labutti K."/>
            <person name="Lipzen A."/>
            <person name="Aerts A."/>
            <person name="Barry K."/>
            <person name="Henrissat B."/>
            <person name="Blanchette R."/>
            <person name="Grigoriev I."/>
            <person name="Cullen D."/>
        </authorList>
    </citation>
    <scope>NUCLEOTIDE SEQUENCE [LARGE SCALE GENOMIC DNA]</scope>
    <source>
        <strain evidence="22 23">MAD-698-R-SB12</strain>
    </source>
</reference>
<dbReference type="GO" id="GO:0036444">
    <property type="term" value="P:calcium import into the mitochondrion"/>
    <property type="evidence" value="ECO:0007669"/>
    <property type="project" value="TreeGrafter"/>
</dbReference>
<organism evidence="22 23">
    <name type="scientific">Postia placenta MAD-698-R-SB12</name>
    <dbReference type="NCBI Taxonomy" id="670580"/>
    <lineage>
        <taxon>Eukaryota</taxon>
        <taxon>Fungi</taxon>
        <taxon>Dikarya</taxon>
        <taxon>Basidiomycota</taxon>
        <taxon>Agaricomycotina</taxon>
        <taxon>Agaricomycetes</taxon>
        <taxon>Polyporales</taxon>
        <taxon>Adustoporiaceae</taxon>
        <taxon>Rhodonia</taxon>
    </lineage>
</organism>
<dbReference type="Proteomes" id="UP000194127">
    <property type="component" value="Unassembled WGS sequence"/>
</dbReference>
<dbReference type="GO" id="GO:0051560">
    <property type="term" value="P:mitochondrial calcium ion homeostasis"/>
    <property type="evidence" value="ECO:0007669"/>
    <property type="project" value="InterPro"/>
</dbReference>
<evidence type="ECO:0000256" key="5">
    <source>
        <dbReference type="ARBA" id="ARBA00022673"/>
    </source>
</evidence>
<feature type="compositionally biased region" description="Low complexity" evidence="19">
    <location>
        <begin position="114"/>
        <end position="123"/>
    </location>
</feature>
<feature type="domain" description="Calcium uniporter protein C-terminal" evidence="21">
    <location>
        <begin position="222"/>
        <end position="343"/>
    </location>
</feature>
<keyword evidence="8" id="KW-0106">Calcium</keyword>
<keyword evidence="11" id="KW-0496">Mitochondrion</keyword>
<evidence type="ECO:0000256" key="10">
    <source>
        <dbReference type="ARBA" id="ARBA00023065"/>
    </source>
</evidence>
<feature type="transmembrane region" description="Helical" evidence="20">
    <location>
        <begin position="260"/>
        <end position="280"/>
    </location>
</feature>
<evidence type="ECO:0000256" key="6">
    <source>
        <dbReference type="ARBA" id="ARBA00022692"/>
    </source>
</evidence>
<evidence type="ECO:0000256" key="3">
    <source>
        <dbReference type="ARBA" id="ARBA00022448"/>
    </source>
</evidence>
<evidence type="ECO:0000256" key="16">
    <source>
        <dbReference type="ARBA" id="ARBA00044981"/>
    </source>
</evidence>
<evidence type="ECO:0000313" key="22">
    <source>
        <dbReference type="EMBL" id="OSX57428.1"/>
    </source>
</evidence>
<dbReference type="AlphaFoldDB" id="A0A1X6MM63"/>
<evidence type="ECO:0000256" key="2">
    <source>
        <dbReference type="ARBA" id="ARBA00005653"/>
    </source>
</evidence>
<evidence type="ECO:0000256" key="11">
    <source>
        <dbReference type="ARBA" id="ARBA00023128"/>
    </source>
</evidence>
<dbReference type="PANTHER" id="PTHR13462:SF10">
    <property type="entry name" value="CALCIUM UNIPORTER PROTEIN, MITOCHONDRIAL"/>
    <property type="match status" value="1"/>
</dbReference>
<dbReference type="OrthoDB" id="278338at2759"/>
<feature type="transmembrane region" description="Helical" evidence="20">
    <location>
        <begin position="292"/>
        <end position="309"/>
    </location>
</feature>
<dbReference type="GO" id="GO:0015292">
    <property type="term" value="F:uniporter activity"/>
    <property type="evidence" value="ECO:0007669"/>
    <property type="project" value="TreeGrafter"/>
</dbReference>
<evidence type="ECO:0000256" key="9">
    <source>
        <dbReference type="ARBA" id="ARBA00022989"/>
    </source>
</evidence>
<feature type="region of interest" description="Disordered" evidence="19">
    <location>
        <begin position="370"/>
        <end position="424"/>
    </location>
</feature>
<dbReference type="RefSeq" id="XP_024334222.1">
    <property type="nucleotide sequence ID" value="XM_024487123.1"/>
</dbReference>
<comment type="catalytic activity">
    <reaction evidence="14">
        <text>Ca(2+)(in) = Ca(2+)(out)</text>
        <dbReference type="Rhea" id="RHEA:29671"/>
        <dbReference type="ChEBI" id="CHEBI:29108"/>
    </reaction>
</comment>
<feature type="coiled-coil region" evidence="18">
    <location>
        <begin position="225"/>
        <end position="252"/>
    </location>
</feature>
<dbReference type="GeneID" id="36332072"/>
<proteinExistence type="inferred from homology"/>
<evidence type="ECO:0000256" key="14">
    <source>
        <dbReference type="ARBA" id="ARBA00036634"/>
    </source>
</evidence>
<keyword evidence="7" id="KW-0999">Mitochondrion inner membrane</keyword>
<evidence type="ECO:0000256" key="13">
    <source>
        <dbReference type="ARBA" id="ARBA00023303"/>
    </source>
</evidence>
<keyword evidence="13" id="KW-0407">Ion channel</keyword>
<evidence type="ECO:0000256" key="20">
    <source>
        <dbReference type="SAM" id="Phobius"/>
    </source>
</evidence>
<evidence type="ECO:0000256" key="8">
    <source>
        <dbReference type="ARBA" id="ARBA00022837"/>
    </source>
</evidence>
<keyword evidence="9 20" id="KW-1133">Transmembrane helix</keyword>
<comment type="similarity">
    <text evidence="2">Belongs to the MCU (TC 1.A.77) family.</text>
</comment>
<feature type="compositionally biased region" description="Pro residues" evidence="19">
    <location>
        <begin position="124"/>
        <end position="133"/>
    </location>
</feature>
<dbReference type="Pfam" id="PF04678">
    <property type="entry name" value="MCU"/>
    <property type="match status" value="1"/>
</dbReference>
<keyword evidence="23" id="KW-1185">Reference proteome</keyword>
<keyword evidence="10" id="KW-0406">Ion transport</keyword>
<sequence length="424" mass="47696">MSFRLCAPLRWRLHLVRHDCNPAHRGIVTTLLPGKGRWITTAQEVENTNVCHSQFLAEASGKAKWRDPNGGKGGTEATGEDLDTITDGKGKLSPTSSHLFKLILPLGHVRGQQPKPSSSSPTSIKPPPPPPPTVFLLHPSQPLSHVSRLILASLAPATPTISFRSTSPRGRTFQWDESTDVGDFIRDAARATKFTICIGAEDARGDERAIWARIPIEVPSFADRTRFLRRRLQLVEEELAQMETLKRQCDLEAHRGARRMALGGLGLLVVYWGAVARLTFWDLGWDVMEPVTYLSGLTMVIMSYLWFLYQGREVSYSSVLQRSVSARRETLYKGHGFDIDRWLDLVAEEKGLRKDISKIAEDYDERLWRERQEESERNETEGGRRNVEREEKAEAGLEKIPEERTGDDVARETRSSEAGEGGKT</sequence>
<keyword evidence="4" id="KW-0109">Calcium transport</keyword>
<evidence type="ECO:0000256" key="19">
    <source>
        <dbReference type="SAM" id="MobiDB-lite"/>
    </source>
</evidence>
<evidence type="ECO:0000256" key="7">
    <source>
        <dbReference type="ARBA" id="ARBA00022792"/>
    </source>
</evidence>
<evidence type="ECO:0000256" key="12">
    <source>
        <dbReference type="ARBA" id="ARBA00023136"/>
    </source>
</evidence>